<gene>
    <name evidence="6" type="ORF">CUMW_204580</name>
</gene>
<dbReference type="PROSITE" id="PS50404">
    <property type="entry name" value="GST_NTER"/>
    <property type="match status" value="2"/>
</dbReference>
<comment type="catalytic activity">
    <reaction evidence="3">
        <text>RX + glutathione = an S-substituted glutathione + a halide anion + H(+)</text>
        <dbReference type="Rhea" id="RHEA:16437"/>
        <dbReference type="ChEBI" id="CHEBI:15378"/>
        <dbReference type="ChEBI" id="CHEBI:16042"/>
        <dbReference type="ChEBI" id="CHEBI:17792"/>
        <dbReference type="ChEBI" id="CHEBI:57925"/>
        <dbReference type="ChEBI" id="CHEBI:90779"/>
        <dbReference type="EC" id="2.5.1.18"/>
    </reaction>
</comment>
<dbReference type="FunFam" id="3.40.30.10:FF:000091">
    <property type="entry name" value="Glutathione S-transferase L2, chloroplastic"/>
    <property type="match status" value="2"/>
</dbReference>
<evidence type="ECO:0000256" key="1">
    <source>
        <dbReference type="ARBA" id="ARBA00012452"/>
    </source>
</evidence>
<accession>A0A2H5Q915</accession>
<evidence type="ECO:0000259" key="5">
    <source>
        <dbReference type="PROSITE" id="PS50404"/>
    </source>
</evidence>
<keyword evidence="7" id="KW-1185">Reference proteome</keyword>
<dbReference type="PANTHER" id="PTHR44328:SF6">
    <property type="entry name" value="GLUTATHIONE S-TRANSFERASE L1-RELATED"/>
    <property type="match status" value="1"/>
</dbReference>
<dbReference type="CDD" id="cd03203">
    <property type="entry name" value="GST_C_Lambda"/>
    <property type="match status" value="3"/>
</dbReference>
<organism evidence="6 7">
    <name type="scientific">Citrus unshiu</name>
    <name type="common">Satsuma mandarin</name>
    <name type="synonym">Citrus nobilis var. unshiu</name>
    <dbReference type="NCBI Taxonomy" id="55188"/>
    <lineage>
        <taxon>Eukaryota</taxon>
        <taxon>Viridiplantae</taxon>
        <taxon>Streptophyta</taxon>
        <taxon>Embryophyta</taxon>
        <taxon>Tracheophyta</taxon>
        <taxon>Spermatophyta</taxon>
        <taxon>Magnoliopsida</taxon>
        <taxon>eudicotyledons</taxon>
        <taxon>Gunneridae</taxon>
        <taxon>Pentapetalae</taxon>
        <taxon>rosids</taxon>
        <taxon>malvids</taxon>
        <taxon>Sapindales</taxon>
        <taxon>Rutaceae</taxon>
        <taxon>Aurantioideae</taxon>
        <taxon>Citrus</taxon>
    </lineage>
</organism>
<dbReference type="Gene3D" id="1.20.1050.10">
    <property type="match status" value="3"/>
</dbReference>
<dbReference type="EMBL" id="BDQV01000245">
    <property type="protein sequence ID" value="GAY60765.1"/>
    <property type="molecule type" value="Genomic_DNA"/>
</dbReference>
<sequence length="728" mass="83311">MATTAQENLPPPLDSKAELPPLFDGTPRLYISYSCPFAQRAWITRNYKGLQDKIKLVPLNLQDRPAWYKEKVYPVNKVPALEHNGKVIGESLDLIKYVDSNFEGPSLLPDDPEKRKFADELFSHIDTFTNDVYTSFKGDPAKQAGPAFDYLEKALDKFDDGPFFLGQFSQVDIAYIPFVERFQIFLSEEFKYDITAGRPKLAAWIEELNKLDAYKSTKADPKQLVEFYRSRFVGPAVNLQSVRLEAALNQLWPWFCEISVYENLPPVFDSKSEQPPPPLFDGTTRDYKIGDISLVAFESQRKPVPSLEHNGKIIGESLDLINYVDSNFEGPSLLPDDPEKRKFAEELFSYSDTFIKDVSTSFKGDTAKEAGPAFDFLEKALDKFDDGPFFLGQFSLVDIAYIPFVDGYQMILSEGFKYDATIGRPKLAAWIEELNKMDVYKQTKYFKDPKQLFEYYRIRFLIASRDSTEQKAYKKSTRKKVNAMATVVHENLPPVLDSKSEQPPSVFDGTTRLYMAYTCPFAQRVWITRNYKGLQDEIKLVAISLEDKPVWYKEKVHPANKVPALEHNGKIVGESLDLIKYVDSNFEGPSLLPDDPEKRKFAEELFSYSDTFNITVYGSFKGDPAKEAGPCFDYLEKALHKFDDGPFLLGQLSLVDIAYIPFVERAQIFLSEVIKYDITAGRPKLAAWIEELNQVDAYKQTKLKDPKGLVELYKIRYMVPYAEHFVLI</sequence>
<evidence type="ECO:0000256" key="4">
    <source>
        <dbReference type="ARBA" id="ARBA00060732"/>
    </source>
</evidence>
<feature type="domain" description="GST N-terminal" evidence="5">
    <location>
        <begin position="509"/>
        <end position="590"/>
    </location>
</feature>
<dbReference type="SFLD" id="SFLDG00358">
    <property type="entry name" value="Main_(cytGST)"/>
    <property type="match status" value="2"/>
</dbReference>
<dbReference type="SFLD" id="SFLDS00019">
    <property type="entry name" value="Glutathione_Transferase_(cytos"/>
    <property type="match status" value="2"/>
</dbReference>
<dbReference type="InterPro" id="IPR004045">
    <property type="entry name" value="Glutathione_S-Trfase_N"/>
</dbReference>
<dbReference type="GO" id="GO:0009636">
    <property type="term" value="P:response to toxic substance"/>
    <property type="evidence" value="ECO:0007669"/>
    <property type="project" value="UniProtKB-KW"/>
</dbReference>
<comment type="caution">
    <text evidence="6">The sequence shown here is derived from an EMBL/GenBank/DDBJ whole genome shotgun (WGS) entry which is preliminary data.</text>
</comment>
<evidence type="ECO:0000313" key="7">
    <source>
        <dbReference type="Proteomes" id="UP000236630"/>
    </source>
</evidence>
<evidence type="ECO:0000256" key="3">
    <source>
        <dbReference type="ARBA" id="ARBA00047960"/>
    </source>
</evidence>
<evidence type="ECO:0000256" key="2">
    <source>
        <dbReference type="ARBA" id="ARBA00022575"/>
    </source>
</evidence>
<feature type="domain" description="GST N-terminal" evidence="5">
    <location>
        <begin position="25"/>
        <end position="106"/>
    </location>
</feature>
<dbReference type="AlphaFoldDB" id="A0A2H5Q915"/>
<dbReference type="InterPro" id="IPR044629">
    <property type="entry name" value="GSTL1/2/3"/>
</dbReference>
<dbReference type="GO" id="GO:0004364">
    <property type="term" value="F:glutathione transferase activity"/>
    <property type="evidence" value="ECO:0007669"/>
    <property type="project" value="UniProtKB-EC"/>
</dbReference>
<evidence type="ECO:0000313" key="6">
    <source>
        <dbReference type="EMBL" id="GAY60765.1"/>
    </source>
</evidence>
<proteinExistence type="inferred from homology"/>
<dbReference type="InterPro" id="IPR036249">
    <property type="entry name" value="Thioredoxin-like_sf"/>
</dbReference>
<dbReference type="Gene3D" id="3.40.30.10">
    <property type="entry name" value="Glutaredoxin"/>
    <property type="match status" value="3"/>
</dbReference>
<protein>
    <recommendedName>
        <fullName evidence="1">glutathione transferase</fullName>
        <ecNumber evidence="1">2.5.1.18</ecNumber>
    </recommendedName>
</protein>
<comment type="similarity">
    <text evidence="4">Belongs to the GST superfamily. Lambda family.</text>
</comment>
<reference evidence="6 7" key="1">
    <citation type="journal article" date="2017" name="Front. Genet.">
        <title>Draft sequencing of the heterozygous diploid genome of Satsuma (Citrus unshiu Marc.) using a hybrid assembly approach.</title>
        <authorList>
            <person name="Shimizu T."/>
            <person name="Tanizawa Y."/>
            <person name="Mochizuki T."/>
            <person name="Nagasaki H."/>
            <person name="Yoshioka T."/>
            <person name="Toyoda A."/>
            <person name="Fujiyama A."/>
            <person name="Kaminuma E."/>
            <person name="Nakamura Y."/>
        </authorList>
    </citation>
    <scope>NUCLEOTIDE SEQUENCE [LARGE SCALE GENOMIC DNA]</scope>
    <source>
        <strain evidence="7">cv. Miyagawa wase</strain>
    </source>
</reference>
<dbReference type="Proteomes" id="UP000236630">
    <property type="component" value="Unassembled WGS sequence"/>
</dbReference>
<dbReference type="InterPro" id="IPR036282">
    <property type="entry name" value="Glutathione-S-Trfase_C_sf"/>
</dbReference>
<dbReference type="EC" id="2.5.1.18" evidence="1"/>
<dbReference type="SUPFAM" id="SSF47616">
    <property type="entry name" value="GST C-terminal domain-like"/>
    <property type="match status" value="3"/>
</dbReference>
<name>A0A2H5Q915_CITUN</name>
<dbReference type="Pfam" id="PF13417">
    <property type="entry name" value="GST_N_3"/>
    <property type="match status" value="3"/>
</dbReference>
<dbReference type="PANTHER" id="PTHR44328">
    <property type="entry name" value="GLUTATHIONE S-TRANSFERASE L1"/>
    <property type="match status" value="1"/>
</dbReference>
<dbReference type="SUPFAM" id="SSF52833">
    <property type="entry name" value="Thioredoxin-like"/>
    <property type="match status" value="2"/>
</dbReference>
<dbReference type="STRING" id="55188.A0A2H5Q915"/>
<dbReference type="Pfam" id="PF13410">
    <property type="entry name" value="GST_C_2"/>
    <property type="match status" value="3"/>
</dbReference>
<dbReference type="InterPro" id="IPR040079">
    <property type="entry name" value="Glutathione_S-Trfase"/>
</dbReference>
<dbReference type="FunFam" id="1.20.1050.10:FF:000041">
    <property type="entry name" value="Lambda class glutathione S-transferase"/>
    <property type="match status" value="3"/>
</dbReference>
<keyword evidence="2" id="KW-0216">Detoxification</keyword>